<gene>
    <name evidence="4" type="primary">LOC113850844</name>
</gene>
<dbReference type="GeneID" id="113850844"/>
<sequence>MAERSRPFIELLKKSQKSAWSNECEAAFVQYKHILAAPPVLTKPKPNQEMIVYLAVLDNVIRSILLQEIPEPAPIYFISRTLQGPESRYQLMEKVVLALLHIARRLKHYFQSHRVVVCTDCPMAKILRKPELAAKVLADFVNKFTAQRQTTSDMWNLHVDGSSNRLGSGVGVILEGPNTVTIEQSICFRFKVSNNQAEYEALLAGLRLAKEIGVKRITGWSDSKIVTEQVNDTYQVKETIMLQYYQEFKRMKDEFDEICVRYTPRNMNERADRLARLASQRKPGQLQSVIHQEILQPSITKQECMDIENTPQNWMTSIIQYLTNSSLPKDLVLAKKIRMHAAKYLLLGKDLYRRGISTPMLKCLDDDQASYVMKEIHEGICGTHSGGRTMAAKILRPGYYWSSLAQDCHVFVKKCIPCQQHGPHLHQHADTLRPISSPWPFAIWGMDLLSPFPLAKGQCKFLIVAMDYFTKWIEAKPLATIMANNVQKFTWKNTITRFGLPHALVTDNGLQFTDRRLGSAKGEWAEKLPEVLWAYRCTPQTTTKKTPFRLTYSTDAMVPVEIGEPSFRRENFENSANNESLAVNLDLIDEVCGQAAIMTEASRRMMARKFNFKINSRQFYENDLVWRVTGDARRDRREGKLATNWEGPF</sequence>
<protein>
    <submittedName>
        <fullName evidence="4">Uncharacterized protein LOC113850844</fullName>
    </submittedName>
</protein>
<dbReference type="OrthoDB" id="1717426at2759"/>
<dbReference type="Pfam" id="PF17919">
    <property type="entry name" value="RT_RNaseH_2"/>
    <property type="match status" value="1"/>
</dbReference>
<dbReference type="Gene3D" id="1.10.340.70">
    <property type="match status" value="1"/>
</dbReference>
<dbReference type="GO" id="GO:0003676">
    <property type="term" value="F:nucleic acid binding"/>
    <property type="evidence" value="ECO:0007669"/>
    <property type="project" value="InterPro"/>
</dbReference>
<dbReference type="KEGG" id="aprc:113850844"/>
<evidence type="ECO:0000313" key="3">
    <source>
        <dbReference type="Proteomes" id="UP000694853"/>
    </source>
</evidence>
<dbReference type="InterPro" id="IPR001584">
    <property type="entry name" value="Integrase_cat-core"/>
</dbReference>
<dbReference type="InterPro" id="IPR036397">
    <property type="entry name" value="RNaseH_sf"/>
</dbReference>
<dbReference type="PROSITE" id="PS50879">
    <property type="entry name" value="RNASE_H_1"/>
    <property type="match status" value="1"/>
</dbReference>
<dbReference type="Gene3D" id="3.30.70.270">
    <property type="match status" value="1"/>
</dbReference>
<feature type="domain" description="Integrase catalytic" evidence="2">
    <location>
        <begin position="436"/>
        <end position="517"/>
    </location>
</feature>
<name>A0A8B8K2C6_ABRPR</name>
<dbReference type="Pfam" id="PF17921">
    <property type="entry name" value="Integrase_H2C2"/>
    <property type="match status" value="1"/>
</dbReference>
<dbReference type="InterPro" id="IPR002156">
    <property type="entry name" value="RNaseH_domain"/>
</dbReference>
<dbReference type="PROSITE" id="PS50994">
    <property type="entry name" value="INTEGRASE"/>
    <property type="match status" value="1"/>
</dbReference>
<feature type="domain" description="RNase H type-1" evidence="1">
    <location>
        <begin position="151"/>
        <end position="280"/>
    </location>
</feature>
<dbReference type="SUPFAM" id="SSF53098">
    <property type="entry name" value="Ribonuclease H-like"/>
    <property type="match status" value="2"/>
</dbReference>
<accession>A0A8B8K2C6</accession>
<evidence type="ECO:0000259" key="2">
    <source>
        <dbReference type="PROSITE" id="PS50994"/>
    </source>
</evidence>
<evidence type="ECO:0000259" key="1">
    <source>
        <dbReference type="PROSITE" id="PS50879"/>
    </source>
</evidence>
<dbReference type="InterPro" id="IPR043128">
    <property type="entry name" value="Rev_trsase/Diguanyl_cyclase"/>
</dbReference>
<dbReference type="InterPro" id="IPR043502">
    <property type="entry name" value="DNA/RNA_pol_sf"/>
</dbReference>
<dbReference type="RefSeq" id="XP_027337173.1">
    <property type="nucleotide sequence ID" value="XM_027481372.1"/>
</dbReference>
<evidence type="ECO:0000313" key="4">
    <source>
        <dbReference type="RefSeq" id="XP_027337173.1"/>
    </source>
</evidence>
<dbReference type="GO" id="GO:0004523">
    <property type="term" value="F:RNA-DNA hybrid ribonuclease activity"/>
    <property type="evidence" value="ECO:0007669"/>
    <property type="project" value="InterPro"/>
</dbReference>
<reference evidence="3" key="1">
    <citation type="journal article" date="2019" name="Toxins">
        <title>Detection of Abrin-Like and Prepropulchellin-Like Toxin Genes and Transcripts Using Whole Genome Sequencing and Full-Length Transcript Sequencing of Abrus precatorius.</title>
        <authorList>
            <person name="Hovde B.T."/>
            <person name="Daligault H.E."/>
            <person name="Hanschen E.R."/>
            <person name="Kunde Y.A."/>
            <person name="Johnson M.B."/>
            <person name="Starkenburg S.R."/>
            <person name="Johnson S.L."/>
        </authorList>
    </citation>
    <scope>NUCLEOTIDE SEQUENCE [LARGE SCALE GENOMIC DNA]</scope>
</reference>
<dbReference type="Proteomes" id="UP000694853">
    <property type="component" value="Unplaced"/>
</dbReference>
<keyword evidence="3" id="KW-1185">Reference proteome</keyword>
<dbReference type="InterPro" id="IPR041577">
    <property type="entry name" value="RT_RNaseH_2"/>
</dbReference>
<dbReference type="Gene3D" id="3.30.420.10">
    <property type="entry name" value="Ribonuclease H-like superfamily/Ribonuclease H"/>
    <property type="match status" value="3"/>
</dbReference>
<dbReference type="AlphaFoldDB" id="A0A8B8K2C6"/>
<dbReference type="Pfam" id="PF00665">
    <property type="entry name" value="rve"/>
    <property type="match status" value="1"/>
</dbReference>
<proteinExistence type="predicted"/>
<dbReference type="CDD" id="cd09279">
    <property type="entry name" value="RNase_HI_like"/>
    <property type="match status" value="1"/>
</dbReference>
<reference evidence="4" key="2">
    <citation type="submission" date="2025-08" db="UniProtKB">
        <authorList>
            <consortium name="RefSeq"/>
        </authorList>
    </citation>
    <scope>IDENTIFICATION</scope>
    <source>
        <tissue evidence="4">Young leaves</tissue>
    </source>
</reference>
<dbReference type="PANTHER" id="PTHR48475:SF2">
    <property type="entry name" value="RIBONUCLEASE H"/>
    <property type="match status" value="1"/>
</dbReference>
<dbReference type="Pfam" id="PF13456">
    <property type="entry name" value="RVT_3"/>
    <property type="match status" value="1"/>
</dbReference>
<organism evidence="3 4">
    <name type="scientific">Abrus precatorius</name>
    <name type="common">Indian licorice</name>
    <name type="synonym">Glycine abrus</name>
    <dbReference type="NCBI Taxonomy" id="3816"/>
    <lineage>
        <taxon>Eukaryota</taxon>
        <taxon>Viridiplantae</taxon>
        <taxon>Streptophyta</taxon>
        <taxon>Embryophyta</taxon>
        <taxon>Tracheophyta</taxon>
        <taxon>Spermatophyta</taxon>
        <taxon>Magnoliopsida</taxon>
        <taxon>eudicotyledons</taxon>
        <taxon>Gunneridae</taxon>
        <taxon>Pentapetalae</taxon>
        <taxon>rosids</taxon>
        <taxon>fabids</taxon>
        <taxon>Fabales</taxon>
        <taxon>Fabaceae</taxon>
        <taxon>Papilionoideae</taxon>
        <taxon>50 kb inversion clade</taxon>
        <taxon>NPAAA clade</taxon>
        <taxon>indigoferoid/millettioid clade</taxon>
        <taxon>Abreae</taxon>
        <taxon>Abrus</taxon>
    </lineage>
</organism>
<dbReference type="InterPro" id="IPR041588">
    <property type="entry name" value="Integrase_H2C2"/>
</dbReference>
<dbReference type="PANTHER" id="PTHR48475">
    <property type="entry name" value="RIBONUCLEASE H"/>
    <property type="match status" value="1"/>
</dbReference>
<dbReference type="GO" id="GO:0015074">
    <property type="term" value="P:DNA integration"/>
    <property type="evidence" value="ECO:0007669"/>
    <property type="project" value="InterPro"/>
</dbReference>
<dbReference type="SUPFAM" id="SSF56672">
    <property type="entry name" value="DNA/RNA polymerases"/>
    <property type="match status" value="1"/>
</dbReference>
<dbReference type="InterPro" id="IPR012337">
    <property type="entry name" value="RNaseH-like_sf"/>
</dbReference>